<sequence>MVAPVLHTERLTLRPHDMSDFPAFAEVMKSARARYLGGPHDVKAAWFHFASDVAQWALKGCGALAVVRKSDRQLVGQVTLNDLPHFPERELGWIAFTGFEGQGYMTEAARKMRDFAATDLNWKRPLVSYIMPGNARSVALAERIGAKLDRDALPAVKGQLVYRHPMGGQP</sequence>
<dbReference type="InterPro" id="IPR051531">
    <property type="entry name" value="N-acetyltransferase"/>
</dbReference>
<gene>
    <name evidence="2" type="ORF">RPE78_04770</name>
</gene>
<organism evidence="2 3">
    <name type="scientific">Thioclava litoralis</name>
    <dbReference type="NCBI Taxonomy" id="3076557"/>
    <lineage>
        <taxon>Bacteria</taxon>
        <taxon>Pseudomonadati</taxon>
        <taxon>Pseudomonadota</taxon>
        <taxon>Alphaproteobacteria</taxon>
        <taxon>Rhodobacterales</taxon>
        <taxon>Paracoccaceae</taxon>
        <taxon>Thioclava</taxon>
    </lineage>
</organism>
<feature type="domain" description="N-acetyltransferase" evidence="1">
    <location>
        <begin position="11"/>
        <end position="167"/>
    </location>
</feature>
<dbReference type="Gene3D" id="3.40.630.30">
    <property type="match status" value="1"/>
</dbReference>
<name>A0ABZ1E0L4_9RHOB</name>
<protein>
    <submittedName>
        <fullName evidence="2">GNAT family N-acetyltransferase</fullName>
    </submittedName>
</protein>
<dbReference type="PANTHER" id="PTHR43792:SF1">
    <property type="entry name" value="N-ACETYLTRANSFERASE DOMAIN-CONTAINING PROTEIN"/>
    <property type="match status" value="1"/>
</dbReference>
<dbReference type="Pfam" id="PF13302">
    <property type="entry name" value="Acetyltransf_3"/>
    <property type="match status" value="1"/>
</dbReference>
<proteinExistence type="predicted"/>
<keyword evidence="3" id="KW-1185">Reference proteome</keyword>
<dbReference type="PROSITE" id="PS51186">
    <property type="entry name" value="GNAT"/>
    <property type="match status" value="1"/>
</dbReference>
<evidence type="ECO:0000313" key="3">
    <source>
        <dbReference type="Proteomes" id="UP001623290"/>
    </source>
</evidence>
<dbReference type="EMBL" id="CP135443">
    <property type="protein sequence ID" value="WRY34611.1"/>
    <property type="molecule type" value="Genomic_DNA"/>
</dbReference>
<dbReference type="InterPro" id="IPR016181">
    <property type="entry name" value="Acyl_CoA_acyltransferase"/>
</dbReference>
<dbReference type="RefSeq" id="WP_339108358.1">
    <property type="nucleotide sequence ID" value="NZ_CP135443.1"/>
</dbReference>
<accession>A0ABZ1E0L4</accession>
<dbReference type="InterPro" id="IPR000182">
    <property type="entry name" value="GNAT_dom"/>
</dbReference>
<evidence type="ECO:0000313" key="2">
    <source>
        <dbReference type="EMBL" id="WRY34611.1"/>
    </source>
</evidence>
<dbReference type="SUPFAM" id="SSF55729">
    <property type="entry name" value="Acyl-CoA N-acyltransferases (Nat)"/>
    <property type="match status" value="1"/>
</dbReference>
<reference evidence="2 3" key="1">
    <citation type="submission" date="2023-09" db="EMBL/GenBank/DDBJ databases">
        <title>Thioclava shenzhenensis sp. nov., a multidrug resistant bacteria-antagonizing species isolated from coastal seawater.</title>
        <authorList>
            <person name="Long M."/>
        </authorList>
    </citation>
    <scope>NUCLEOTIDE SEQUENCE [LARGE SCALE GENOMIC DNA]</scope>
    <source>
        <strain evidence="2 3">FTW29</strain>
    </source>
</reference>
<dbReference type="PANTHER" id="PTHR43792">
    <property type="entry name" value="GNAT FAMILY, PUTATIVE (AFU_ORTHOLOGUE AFUA_3G00765)-RELATED-RELATED"/>
    <property type="match status" value="1"/>
</dbReference>
<evidence type="ECO:0000259" key="1">
    <source>
        <dbReference type="PROSITE" id="PS51186"/>
    </source>
</evidence>
<dbReference type="Proteomes" id="UP001623290">
    <property type="component" value="Chromosome"/>
</dbReference>